<evidence type="ECO:0000313" key="6">
    <source>
        <dbReference type="EMBL" id="EEA06028.1"/>
    </source>
</evidence>
<keyword evidence="3 5" id="KW-1133">Transmembrane helix</keyword>
<dbReference type="Gene3D" id="1.10.3730.20">
    <property type="match status" value="2"/>
</dbReference>
<evidence type="ECO:0000256" key="2">
    <source>
        <dbReference type="ARBA" id="ARBA00022692"/>
    </source>
</evidence>
<dbReference type="RefSeq" id="XP_002140377.1">
    <property type="nucleotide sequence ID" value="XM_002140341.1"/>
</dbReference>
<feature type="transmembrane region" description="Helical" evidence="5">
    <location>
        <begin position="146"/>
        <end position="166"/>
    </location>
</feature>
<dbReference type="SUPFAM" id="SSF103481">
    <property type="entry name" value="Multidrug resistance efflux transporter EmrE"/>
    <property type="match status" value="1"/>
</dbReference>
<keyword evidence="2 5" id="KW-0812">Transmembrane</keyword>
<proteinExistence type="predicted"/>
<dbReference type="VEuPathDB" id="CryptoDB:CMU_017820"/>
<feature type="transmembrane region" description="Helical" evidence="5">
    <location>
        <begin position="186"/>
        <end position="217"/>
    </location>
</feature>
<comment type="subcellular location">
    <subcellularLocation>
        <location evidence="1">Membrane</location>
        <topology evidence="1">Multi-pass membrane protein</topology>
    </subcellularLocation>
</comment>
<evidence type="ECO:0000256" key="4">
    <source>
        <dbReference type="ARBA" id="ARBA00023136"/>
    </source>
</evidence>
<dbReference type="PANTHER" id="PTHR12570:SF65">
    <property type="entry name" value="MAGNESIUM TRANSPORTER NIPA9-RELATED"/>
    <property type="match status" value="1"/>
</dbReference>
<evidence type="ECO:0000256" key="1">
    <source>
        <dbReference type="ARBA" id="ARBA00004141"/>
    </source>
</evidence>
<feature type="transmembrane region" description="Helical" evidence="5">
    <location>
        <begin position="12"/>
        <end position="35"/>
    </location>
</feature>
<evidence type="ECO:0000256" key="5">
    <source>
        <dbReference type="SAM" id="Phobius"/>
    </source>
</evidence>
<evidence type="ECO:0008006" key="8">
    <source>
        <dbReference type="Google" id="ProtNLM"/>
    </source>
</evidence>
<dbReference type="EMBL" id="DS989728">
    <property type="protein sequence ID" value="EEA06028.1"/>
    <property type="molecule type" value="Genomic_DNA"/>
</dbReference>
<name>B6AD24_CRYMR</name>
<feature type="transmembrane region" description="Helical" evidence="5">
    <location>
        <begin position="329"/>
        <end position="348"/>
    </location>
</feature>
<protein>
    <recommendedName>
        <fullName evidence="8">Magnesium transporter NIPA family protein</fullName>
    </recommendedName>
</protein>
<dbReference type="AlphaFoldDB" id="B6AD24"/>
<dbReference type="InterPro" id="IPR008521">
    <property type="entry name" value="Mg_trans_NIPA"/>
</dbReference>
<feature type="transmembrane region" description="Helical" evidence="5">
    <location>
        <begin position="435"/>
        <end position="453"/>
    </location>
</feature>
<feature type="transmembrane region" description="Helical" evidence="5">
    <location>
        <begin position="405"/>
        <end position="429"/>
    </location>
</feature>
<dbReference type="OrthoDB" id="330388at2759"/>
<feature type="transmembrane region" description="Helical" evidence="5">
    <location>
        <begin position="368"/>
        <end position="393"/>
    </location>
</feature>
<sequence length="500" mass="55145">MPTLDSSSSTTLRWPIGVSIALIGSLLGALGDNFVRKSFLSTQKRYKIAEISDVSAISKEDINGCSLHSSPDNSAHMKSKSPKFWEMLKNPMWLIGIILAAGADTIATLAALVFAPATLITPFAGMHIFWSMLIACLWLKERIGFIEWIGAICIVGGIICVVVFAGKIDGFTTVYQFAPLLKRPAAICYIVINLTLLIIFPLLTMNSAAVFFAKCIYKVKVYMKRVSLDFCNFKRKLVDYFKKKKDEHKKDLKNINIEINLSPISTVATSHQKQSKLIDNISSMDLNPSSPIESDGFSEVSSPTICSEFIKSSESVATDFVDIKDMRRIIIILEAFGVSASSGIFGANTNLSAKVFTLYISQLFSGKFSFFSTWEFYVVTIVTLTCAIFQLYFLNKALSKFEAIYVVPITNSILIAASEVGGICAFNEIPESDVGFSLGVVIIIIGVLLLSIFKAKRTSIETPKVRSFEINRLNVIEEGNTHLSFVKDEVILQHVEGGNK</sequence>
<dbReference type="GO" id="GO:0015095">
    <property type="term" value="F:magnesium ion transmembrane transporter activity"/>
    <property type="evidence" value="ECO:0007669"/>
    <property type="project" value="InterPro"/>
</dbReference>
<dbReference type="GeneID" id="6995287"/>
<accession>B6AD24</accession>
<reference evidence="6" key="1">
    <citation type="submission" date="2008-06" db="EMBL/GenBank/DDBJ databases">
        <authorList>
            <person name="Lorenzi H."/>
            <person name="Inman J."/>
            <person name="Miller J."/>
            <person name="Schobel S."/>
            <person name="Amedeo P."/>
            <person name="Caler E.V."/>
            <person name="da Silva J."/>
        </authorList>
    </citation>
    <scope>NUCLEOTIDE SEQUENCE [LARGE SCALE GENOMIC DNA]</scope>
    <source>
        <strain evidence="6">RN66</strain>
    </source>
</reference>
<keyword evidence="4 5" id="KW-0472">Membrane</keyword>
<dbReference type="GO" id="GO:0016020">
    <property type="term" value="C:membrane"/>
    <property type="evidence" value="ECO:0007669"/>
    <property type="project" value="UniProtKB-SubCell"/>
</dbReference>
<dbReference type="Pfam" id="PF05653">
    <property type="entry name" value="Mg_trans_NIPA"/>
    <property type="match status" value="2"/>
</dbReference>
<feature type="transmembrane region" description="Helical" evidence="5">
    <location>
        <begin position="93"/>
        <end position="114"/>
    </location>
</feature>
<dbReference type="eggNOG" id="KOG2922">
    <property type="taxonomic scope" value="Eukaryota"/>
</dbReference>
<dbReference type="Proteomes" id="UP000001460">
    <property type="component" value="Unassembled WGS sequence"/>
</dbReference>
<keyword evidence="7" id="KW-1185">Reference proteome</keyword>
<organism evidence="6 7">
    <name type="scientific">Cryptosporidium muris (strain RN66)</name>
    <dbReference type="NCBI Taxonomy" id="441375"/>
    <lineage>
        <taxon>Eukaryota</taxon>
        <taxon>Sar</taxon>
        <taxon>Alveolata</taxon>
        <taxon>Apicomplexa</taxon>
        <taxon>Conoidasida</taxon>
        <taxon>Coccidia</taxon>
        <taxon>Eucoccidiorida</taxon>
        <taxon>Eimeriorina</taxon>
        <taxon>Cryptosporidiidae</taxon>
        <taxon>Cryptosporidium</taxon>
    </lineage>
</organism>
<dbReference type="PANTHER" id="PTHR12570">
    <property type="match status" value="1"/>
</dbReference>
<dbReference type="InterPro" id="IPR037185">
    <property type="entry name" value="EmrE-like"/>
</dbReference>
<gene>
    <name evidence="6" type="ORF">CMU_017820</name>
</gene>
<evidence type="ECO:0000256" key="3">
    <source>
        <dbReference type="ARBA" id="ARBA00022989"/>
    </source>
</evidence>
<evidence type="ECO:0000313" key="7">
    <source>
        <dbReference type="Proteomes" id="UP000001460"/>
    </source>
</evidence>
<feature type="transmembrane region" description="Helical" evidence="5">
    <location>
        <begin position="120"/>
        <end position="139"/>
    </location>
</feature>